<dbReference type="Proteomes" id="UP001316803">
    <property type="component" value="Unassembled WGS sequence"/>
</dbReference>
<gene>
    <name evidence="5" type="ORF">OHC33_009675</name>
</gene>
<dbReference type="PROSITE" id="PS50297">
    <property type="entry name" value="ANK_REP_REGION"/>
    <property type="match status" value="2"/>
</dbReference>
<feature type="region of interest" description="Disordered" evidence="3">
    <location>
        <begin position="1"/>
        <end position="27"/>
    </location>
</feature>
<dbReference type="PANTHER" id="PTHR10039:SF5">
    <property type="entry name" value="NACHT DOMAIN-CONTAINING PROTEIN"/>
    <property type="match status" value="1"/>
</dbReference>
<dbReference type="AlphaFoldDB" id="A0AAN8I1L6"/>
<dbReference type="Gene3D" id="3.40.50.300">
    <property type="entry name" value="P-loop containing nucleotide triphosphate hydrolases"/>
    <property type="match status" value="1"/>
</dbReference>
<feature type="repeat" description="ANK" evidence="2">
    <location>
        <begin position="759"/>
        <end position="791"/>
    </location>
</feature>
<keyword evidence="2" id="KW-0040">ANK repeat</keyword>
<feature type="repeat" description="ANK" evidence="2">
    <location>
        <begin position="726"/>
        <end position="758"/>
    </location>
</feature>
<feature type="compositionally biased region" description="Low complexity" evidence="3">
    <location>
        <begin position="921"/>
        <end position="930"/>
    </location>
</feature>
<dbReference type="InterPro" id="IPR027417">
    <property type="entry name" value="P-loop_NTPase"/>
</dbReference>
<sequence length="945" mass="106720">MSHHAREAEDTGGGAGQGDQRGHIYPSISIGGHAQVHLGDKVYHGHRNSTDRASDERNALETRLVQSLAFPNMDARHRHIGHAMPQTGNWLFKRDEYLSWMDEAKLTDHHGFLWIKGKPGSGKSTMMKLALEQAEDYEPNCEVLSYFFNARAPAELERSPLGLYRSLTHQLVSKVPHVRRHFVKTFGTKAESQPICIEWTIKELCVFLVDLLKLTEPLRTTIFIDALDEGRVRDVRDMVNMLEEMIQHARQARGCHLVRICLSSRHYPHISIKKGLSLVLEDQEEHAGDIQKYIAEKLKLEDDDVTEKLQSTMLRKSGNIFLWVVLVIPILNGLRDDGNTAESLLAQLQKMPTELHGLFEDVLFADKTDLTSTVALFQWMLFAFEPLRADTLYVAVRYGSSTFADAAQYSEDFETISRFLLNRSRGLVEIVTERAYNIQSVQFIHESIREFLLGRSGLVTLLPELGSNLEGLSHEFLKACCIRQISGFPPGLIRKLAKMPARQKLALRKELWVRFPLVQYASSYFFEHVGNSHDCGLPQEDFLKSLASGTLECRSLLIRWAFLDRMSPGRSTGFEHYARQMPLLYLMIERAASEQKMQKLNRLIETWLDTKPDVNETCGLYNTALQVACARGNEKIARRLIKDGANVHIQGGKYENAWLAAIRKFDMSFMELVSQCQCATSQELFQSTLMLLIGNHQRAKTKLLLERGCHVNQVTREHLESRYRYRDETPLTRAVSVQDQAMVEMLVEHGAHVNLANGEQLTPLMLAAFDGQMDILQYLIEQGADVNTSTTHPYGSALFAAMYHRHTEAADVLIAAGAHVNVVGYYLREQLSLLQLVLWLDDRGNDLTFARKLIEEGADVNANYGRVGAPLKLAANHGYMPIVGLLLERGARDDGTALQVARHKGHEAIAKLLEARTSSVVSPSRSTSRSSDTEGEWVSAEEYLD</sequence>
<evidence type="ECO:0000256" key="1">
    <source>
        <dbReference type="ARBA" id="ARBA00022737"/>
    </source>
</evidence>
<comment type="caution">
    <text evidence="5">The sequence shown here is derived from an EMBL/GenBank/DDBJ whole genome shotgun (WGS) entry which is preliminary data.</text>
</comment>
<dbReference type="SUPFAM" id="SSF48403">
    <property type="entry name" value="Ankyrin repeat"/>
    <property type="match status" value="1"/>
</dbReference>
<proteinExistence type="predicted"/>
<dbReference type="InterPro" id="IPR002110">
    <property type="entry name" value="Ankyrin_rpt"/>
</dbReference>
<dbReference type="SMART" id="SM00248">
    <property type="entry name" value="ANK"/>
    <property type="match status" value="6"/>
</dbReference>
<evidence type="ECO:0000259" key="4">
    <source>
        <dbReference type="Pfam" id="PF24883"/>
    </source>
</evidence>
<dbReference type="EMBL" id="JAKLMC020000037">
    <property type="protein sequence ID" value="KAK5949322.1"/>
    <property type="molecule type" value="Genomic_DNA"/>
</dbReference>
<evidence type="ECO:0000313" key="5">
    <source>
        <dbReference type="EMBL" id="KAK5949322.1"/>
    </source>
</evidence>
<feature type="domain" description="Nephrocystin 3-like N-terminal" evidence="4">
    <location>
        <begin position="86"/>
        <end position="265"/>
    </location>
</feature>
<dbReference type="PROSITE" id="PS50088">
    <property type="entry name" value="ANK_REPEAT"/>
    <property type="match status" value="3"/>
</dbReference>
<keyword evidence="6" id="KW-1185">Reference proteome</keyword>
<dbReference type="InterPro" id="IPR056884">
    <property type="entry name" value="NPHP3-like_N"/>
</dbReference>
<evidence type="ECO:0000313" key="6">
    <source>
        <dbReference type="Proteomes" id="UP001316803"/>
    </source>
</evidence>
<dbReference type="Pfam" id="PF00023">
    <property type="entry name" value="Ank"/>
    <property type="match status" value="1"/>
</dbReference>
<protein>
    <recommendedName>
        <fullName evidence="4">Nephrocystin 3-like N-terminal domain-containing protein</fullName>
    </recommendedName>
</protein>
<evidence type="ECO:0000256" key="2">
    <source>
        <dbReference type="PROSITE-ProRule" id="PRU00023"/>
    </source>
</evidence>
<dbReference type="PANTHER" id="PTHR10039">
    <property type="entry name" value="AMELOGENIN"/>
    <property type="match status" value="1"/>
</dbReference>
<accession>A0AAN8I1L6</accession>
<dbReference type="SUPFAM" id="SSF52540">
    <property type="entry name" value="P-loop containing nucleoside triphosphate hydrolases"/>
    <property type="match status" value="1"/>
</dbReference>
<reference evidence="5 6" key="1">
    <citation type="submission" date="2022-12" db="EMBL/GenBank/DDBJ databases">
        <title>Genomic features and morphological characterization of a novel Knufia sp. strain isolated from spacecraft assembly facility.</title>
        <authorList>
            <person name="Teixeira M."/>
            <person name="Chander A.M."/>
            <person name="Stajich J.E."/>
            <person name="Venkateswaran K."/>
        </authorList>
    </citation>
    <scope>NUCLEOTIDE SEQUENCE [LARGE SCALE GENOMIC DNA]</scope>
    <source>
        <strain evidence="5 6">FJI-L2-BK-P2</strain>
    </source>
</reference>
<dbReference type="Pfam" id="PF24883">
    <property type="entry name" value="NPHP3_N"/>
    <property type="match status" value="1"/>
</dbReference>
<feature type="region of interest" description="Disordered" evidence="3">
    <location>
        <begin position="921"/>
        <end position="945"/>
    </location>
</feature>
<keyword evidence="1" id="KW-0677">Repeat</keyword>
<dbReference type="Gene3D" id="1.25.40.20">
    <property type="entry name" value="Ankyrin repeat-containing domain"/>
    <property type="match status" value="2"/>
</dbReference>
<name>A0AAN8I1L6_9EURO</name>
<evidence type="ECO:0000256" key="3">
    <source>
        <dbReference type="SAM" id="MobiDB-lite"/>
    </source>
</evidence>
<organism evidence="5 6">
    <name type="scientific">Knufia fluminis</name>
    <dbReference type="NCBI Taxonomy" id="191047"/>
    <lineage>
        <taxon>Eukaryota</taxon>
        <taxon>Fungi</taxon>
        <taxon>Dikarya</taxon>
        <taxon>Ascomycota</taxon>
        <taxon>Pezizomycotina</taxon>
        <taxon>Eurotiomycetes</taxon>
        <taxon>Chaetothyriomycetidae</taxon>
        <taxon>Chaetothyriales</taxon>
        <taxon>Trichomeriaceae</taxon>
        <taxon>Knufia</taxon>
    </lineage>
</organism>
<dbReference type="Pfam" id="PF12796">
    <property type="entry name" value="Ank_2"/>
    <property type="match status" value="1"/>
</dbReference>
<dbReference type="InterPro" id="IPR036770">
    <property type="entry name" value="Ankyrin_rpt-contain_sf"/>
</dbReference>
<feature type="repeat" description="ANK" evidence="2">
    <location>
        <begin position="620"/>
        <end position="652"/>
    </location>
</feature>